<dbReference type="SUPFAM" id="SSF53649">
    <property type="entry name" value="Alkaline phosphatase-like"/>
    <property type="match status" value="1"/>
</dbReference>
<name>A0A7W5TSP2_9MICC</name>
<proteinExistence type="predicted"/>
<evidence type="ECO:0000313" key="3">
    <source>
        <dbReference type="Proteomes" id="UP000547528"/>
    </source>
</evidence>
<evidence type="ECO:0000259" key="1">
    <source>
        <dbReference type="Pfam" id="PF12411"/>
    </source>
</evidence>
<keyword evidence="3" id="KW-1185">Reference proteome</keyword>
<dbReference type="EMBL" id="JACIBT010000001">
    <property type="protein sequence ID" value="MBB3666688.1"/>
    <property type="molecule type" value="Genomic_DNA"/>
</dbReference>
<protein>
    <recommendedName>
        <fullName evidence="1">Choline sulfatase enzyme C-terminal domain-containing protein</fullName>
    </recommendedName>
</protein>
<organism evidence="2 3">
    <name type="scientific">Garicola koreensis</name>
    <dbReference type="NCBI Taxonomy" id="1262554"/>
    <lineage>
        <taxon>Bacteria</taxon>
        <taxon>Bacillati</taxon>
        <taxon>Actinomycetota</taxon>
        <taxon>Actinomycetes</taxon>
        <taxon>Micrococcales</taxon>
        <taxon>Micrococcaceae</taxon>
        <taxon>Garicola</taxon>
    </lineage>
</organism>
<dbReference type="Pfam" id="PF12411">
    <property type="entry name" value="Choline_sulf_C"/>
    <property type="match status" value="1"/>
</dbReference>
<gene>
    <name evidence="2" type="ORF">FHX47_000281</name>
</gene>
<comment type="caution">
    <text evidence="2">The sequence shown here is derived from an EMBL/GenBank/DDBJ whole genome shotgun (WGS) entry which is preliminary data.</text>
</comment>
<sequence length="114" mass="13063">MRGQYKFVLCPGDPDQLFDLVADPFELHNAADDPGHADVAARLRTDLEAQYDLTALEEEVLTSQARRRLVAQALQYGTARPWDFEPDPEQRYVRGDFWTALKFGQIREVAPKQQ</sequence>
<evidence type="ECO:0000313" key="2">
    <source>
        <dbReference type="EMBL" id="MBB3666688.1"/>
    </source>
</evidence>
<dbReference type="InterPro" id="IPR025863">
    <property type="entry name" value="Choline_sulf_C_dom"/>
</dbReference>
<dbReference type="Proteomes" id="UP000547528">
    <property type="component" value="Unassembled WGS sequence"/>
</dbReference>
<reference evidence="2 3" key="1">
    <citation type="submission" date="2020-08" db="EMBL/GenBank/DDBJ databases">
        <title>Sequencing the genomes of 1000 actinobacteria strains.</title>
        <authorList>
            <person name="Klenk H.-P."/>
        </authorList>
    </citation>
    <scope>NUCLEOTIDE SEQUENCE [LARGE SCALE GENOMIC DNA]</scope>
    <source>
        <strain evidence="2 3">DSM 28238</strain>
    </source>
</reference>
<dbReference type="AlphaFoldDB" id="A0A7W5TSP2"/>
<dbReference type="InterPro" id="IPR017850">
    <property type="entry name" value="Alkaline_phosphatase_core_sf"/>
</dbReference>
<accession>A0A7W5TSP2</accession>
<feature type="domain" description="Choline sulfatase enzyme C-terminal" evidence="1">
    <location>
        <begin position="58"/>
        <end position="95"/>
    </location>
</feature>
<dbReference type="RefSeq" id="WP_343064255.1">
    <property type="nucleotide sequence ID" value="NZ_BAABKR010000005.1"/>
</dbReference>
<dbReference type="Gene3D" id="3.40.720.10">
    <property type="entry name" value="Alkaline Phosphatase, subunit A"/>
    <property type="match status" value="1"/>
</dbReference>